<organism evidence="1 2">
    <name type="scientific">Rhizobium loti</name>
    <name type="common">Mesorhizobium loti</name>
    <dbReference type="NCBI Taxonomy" id="381"/>
    <lineage>
        <taxon>Bacteria</taxon>
        <taxon>Pseudomonadati</taxon>
        <taxon>Pseudomonadota</taxon>
        <taxon>Alphaproteobacteria</taxon>
        <taxon>Hyphomicrobiales</taxon>
        <taxon>Phyllobacteriaceae</taxon>
        <taxon>Mesorhizobium</taxon>
    </lineage>
</organism>
<dbReference type="Gene3D" id="3.40.50.850">
    <property type="entry name" value="Isochorismatase-like"/>
    <property type="match status" value="1"/>
</dbReference>
<dbReference type="Proteomes" id="UP000093737">
    <property type="component" value="Unassembled WGS sequence"/>
</dbReference>
<dbReference type="PANTHER" id="PTHR43540">
    <property type="entry name" value="PEROXYUREIDOACRYLATE/UREIDOACRYLATE AMIDOHYDROLASE-RELATED"/>
    <property type="match status" value="1"/>
</dbReference>
<accession>A0A6M7UBF0</accession>
<reference evidence="1 2" key="1">
    <citation type="submission" date="2016-05" db="EMBL/GenBank/DDBJ databases">
        <authorList>
            <person name="Ramsay J.P."/>
        </authorList>
    </citation>
    <scope>NUCLEOTIDE SEQUENCE [LARGE SCALE GENOMIC DNA]</scope>
    <source>
        <strain evidence="1 2">NZP2042</strain>
    </source>
</reference>
<dbReference type="EMBL" id="LYTK01000001">
    <property type="protein sequence ID" value="OBQ71496.1"/>
    <property type="molecule type" value="Genomic_DNA"/>
</dbReference>
<dbReference type="InterPro" id="IPR036380">
    <property type="entry name" value="Isochorismatase-like_sf"/>
</dbReference>
<dbReference type="AlphaFoldDB" id="A0A6M7UBF0"/>
<dbReference type="InterPro" id="IPR000868">
    <property type="entry name" value="Isochorismatase-like_dom"/>
</dbReference>
<evidence type="ECO:0000313" key="2">
    <source>
        <dbReference type="Proteomes" id="UP000093737"/>
    </source>
</evidence>
<proteinExistence type="predicted"/>
<sequence length="221" mass="24478">MNLAKTAIMPIDLQNEYRPGAAWPIVDYDGVLARTAAILEAARAAHVQAFHVQAWVGEDKRSNYARLNEGVSDEFRYAVAGSAGSDICEEVAPVPSEIVVRKTWPTAFKDTNLHKDLADRGIENLIVTGILTDSCVRATVFDAVYAGFRVWLVKDAMGSMTTMMHRTATLDMANRLYGGGVLTTSEAIKLLRGEPYQAWRCTRPVEFAYTLETVDRIYEAL</sequence>
<dbReference type="SUPFAM" id="SSF52499">
    <property type="entry name" value="Isochorismatase-like hydrolases"/>
    <property type="match status" value="1"/>
</dbReference>
<name>A0A6M7UBF0_RHILI</name>
<evidence type="ECO:0000313" key="1">
    <source>
        <dbReference type="EMBL" id="OBQ71496.1"/>
    </source>
</evidence>
<gene>
    <name evidence="1" type="ORF">A8145_01035</name>
</gene>
<comment type="caution">
    <text evidence="1">The sequence shown here is derived from an EMBL/GenBank/DDBJ whole genome shotgun (WGS) entry which is preliminary data.</text>
</comment>
<dbReference type="CDD" id="cd00431">
    <property type="entry name" value="cysteine_hydrolases"/>
    <property type="match status" value="1"/>
</dbReference>
<protein>
    <submittedName>
        <fullName evidence="1">Isochorismatase</fullName>
    </submittedName>
</protein>
<dbReference type="Pfam" id="PF00857">
    <property type="entry name" value="Isochorismatase"/>
    <property type="match status" value="1"/>
</dbReference>
<dbReference type="PANTHER" id="PTHR43540:SF6">
    <property type="entry name" value="ISOCHORISMATASE-LIKE DOMAIN-CONTAINING PROTEIN"/>
    <property type="match status" value="1"/>
</dbReference>
<dbReference type="RefSeq" id="WP_056564894.1">
    <property type="nucleotide sequence ID" value="NZ_CP033334.1"/>
</dbReference>
<dbReference type="InterPro" id="IPR050272">
    <property type="entry name" value="Isochorismatase-like_hydrls"/>
</dbReference>